<sequence>MQKPFGFSPVPPKRGPPEIRPFTRLISPPSNYTIEEGKKRGAKWGFEALCCKNCCSLDLFTRFVAATSSPCLFVSARLKSRQRLVLPGSACPSVAPSLLLSGFGLVLLGSASGFFRDYAFNVSPLDLQLSWLLLLLGLLFVLGPDYNDYRAFLFFHL</sequence>
<evidence type="ECO:0000313" key="4">
    <source>
        <dbReference type="Proteomes" id="UP000887116"/>
    </source>
</evidence>
<accession>A0A8X6L683</accession>
<dbReference type="EMBL" id="BMAO01004800">
    <property type="protein sequence ID" value="GFQ96996.1"/>
    <property type="molecule type" value="Genomic_DNA"/>
</dbReference>
<feature type="transmembrane region" description="Helical" evidence="2">
    <location>
        <begin position="128"/>
        <end position="146"/>
    </location>
</feature>
<keyword evidence="2" id="KW-0812">Transmembrane</keyword>
<feature type="region of interest" description="Disordered" evidence="1">
    <location>
        <begin position="1"/>
        <end position="20"/>
    </location>
</feature>
<dbReference type="Proteomes" id="UP000887116">
    <property type="component" value="Unassembled WGS sequence"/>
</dbReference>
<organism evidence="3 4">
    <name type="scientific">Trichonephila clavata</name>
    <name type="common">Joro spider</name>
    <name type="synonym">Nephila clavata</name>
    <dbReference type="NCBI Taxonomy" id="2740835"/>
    <lineage>
        <taxon>Eukaryota</taxon>
        <taxon>Metazoa</taxon>
        <taxon>Ecdysozoa</taxon>
        <taxon>Arthropoda</taxon>
        <taxon>Chelicerata</taxon>
        <taxon>Arachnida</taxon>
        <taxon>Araneae</taxon>
        <taxon>Araneomorphae</taxon>
        <taxon>Entelegynae</taxon>
        <taxon>Araneoidea</taxon>
        <taxon>Nephilidae</taxon>
        <taxon>Trichonephila</taxon>
    </lineage>
</organism>
<keyword evidence="2" id="KW-0472">Membrane</keyword>
<keyword evidence="2" id="KW-1133">Transmembrane helix</keyword>
<evidence type="ECO:0000256" key="2">
    <source>
        <dbReference type="SAM" id="Phobius"/>
    </source>
</evidence>
<name>A0A8X6L683_TRICU</name>
<keyword evidence="4" id="KW-1185">Reference proteome</keyword>
<protein>
    <submittedName>
        <fullName evidence="3">Uncharacterized protein</fullName>
    </submittedName>
</protein>
<evidence type="ECO:0000256" key="1">
    <source>
        <dbReference type="SAM" id="MobiDB-lite"/>
    </source>
</evidence>
<proteinExistence type="predicted"/>
<comment type="caution">
    <text evidence="3">The sequence shown here is derived from an EMBL/GenBank/DDBJ whole genome shotgun (WGS) entry which is preliminary data.</text>
</comment>
<gene>
    <name evidence="3" type="ORF">TNCT_627941</name>
</gene>
<feature type="transmembrane region" description="Helical" evidence="2">
    <location>
        <begin position="84"/>
        <end position="108"/>
    </location>
</feature>
<dbReference type="AlphaFoldDB" id="A0A8X6L683"/>
<reference evidence="3" key="1">
    <citation type="submission" date="2020-07" db="EMBL/GenBank/DDBJ databases">
        <title>Multicomponent nature underlies the extraordinary mechanical properties of spider dragline silk.</title>
        <authorList>
            <person name="Kono N."/>
            <person name="Nakamura H."/>
            <person name="Mori M."/>
            <person name="Yoshida Y."/>
            <person name="Ohtoshi R."/>
            <person name="Malay A.D."/>
            <person name="Moran D.A.P."/>
            <person name="Tomita M."/>
            <person name="Numata K."/>
            <person name="Arakawa K."/>
        </authorList>
    </citation>
    <scope>NUCLEOTIDE SEQUENCE</scope>
</reference>
<evidence type="ECO:0000313" key="3">
    <source>
        <dbReference type="EMBL" id="GFQ96996.1"/>
    </source>
</evidence>